<dbReference type="Pfam" id="PF12697">
    <property type="entry name" value="Abhydrolase_6"/>
    <property type="match status" value="1"/>
</dbReference>
<evidence type="ECO:0000313" key="2">
    <source>
        <dbReference type="EMBL" id="GLS06045.1"/>
    </source>
</evidence>
<dbReference type="GO" id="GO:0016787">
    <property type="term" value="F:hydrolase activity"/>
    <property type="evidence" value="ECO:0007669"/>
    <property type="project" value="UniProtKB-KW"/>
</dbReference>
<proteinExistence type="predicted"/>
<accession>A0ABQ6BVN1</accession>
<dbReference type="Proteomes" id="UP001156836">
    <property type="component" value="Unassembled WGS sequence"/>
</dbReference>
<dbReference type="RefSeq" id="WP_284209138.1">
    <property type="nucleotide sequence ID" value="NZ_BSOZ01000086.1"/>
</dbReference>
<reference evidence="3" key="1">
    <citation type="journal article" date="2019" name="Int. J. Syst. Evol. Microbiol.">
        <title>The Global Catalogue of Microorganisms (GCM) 10K type strain sequencing project: providing services to taxonomists for standard genome sequencing and annotation.</title>
        <authorList>
            <consortium name="The Broad Institute Genomics Platform"/>
            <consortium name="The Broad Institute Genome Sequencing Center for Infectious Disease"/>
            <person name="Wu L."/>
            <person name="Ma J."/>
        </authorList>
    </citation>
    <scope>NUCLEOTIDE SEQUENCE [LARGE SCALE GENOMIC DNA]</scope>
    <source>
        <strain evidence="3">NBRC 104970</strain>
    </source>
</reference>
<dbReference type="SUPFAM" id="SSF53474">
    <property type="entry name" value="alpha/beta-Hydrolases"/>
    <property type="match status" value="1"/>
</dbReference>
<organism evidence="2 3">
    <name type="scientific">Chitiniphilus shinanonensis</name>
    <dbReference type="NCBI Taxonomy" id="553088"/>
    <lineage>
        <taxon>Bacteria</taxon>
        <taxon>Pseudomonadati</taxon>
        <taxon>Pseudomonadota</taxon>
        <taxon>Betaproteobacteria</taxon>
        <taxon>Neisseriales</taxon>
        <taxon>Chitinibacteraceae</taxon>
        <taxon>Chitiniphilus</taxon>
    </lineage>
</organism>
<name>A0ABQ6BVN1_9NEIS</name>
<evidence type="ECO:0000313" key="3">
    <source>
        <dbReference type="Proteomes" id="UP001156836"/>
    </source>
</evidence>
<dbReference type="InterPro" id="IPR029058">
    <property type="entry name" value="AB_hydrolase_fold"/>
</dbReference>
<evidence type="ECO:0000259" key="1">
    <source>
        <dbReference type="Pfam" id="PF12697"/>
    </source>
</evidence>
<protein>
    <submittedName>
        <fullName evidence="2">Alpha/beta hydrolase</fullName>
    </submittedName>
</protein>
<dbReference type="Gene3D" id="3.40.50.1820">
    <property type="entry name" value="alpha/beta hydrolase"/>
    <property type="match status" value="2"/>
</dbReference>
<sequence>MSDTTAATPSRLLFLPGATGNPDFWAPVGQLLKHPAEQRYLDYPGIGPTPADPAVRGIDDLVARTLAQMDRPCALVAQSMGGVVAVRAALQRPALVTHLVLAVTSGGVDVAGLGGHDWRPDFLRNHPHGARWLLAPQPDLGARLAELTMPVLLLWGDADPISPPAVRRRLAQALPTATLHVIAGGGHDLARARAEIVAPLIDAHLTPRRG</sequence>
<dbReference type="InterPro" id="IPR000073">
    <property type="entry name" value="AB_hydrolase_1"/>
</dbReference>
<keyword evidence="3" id="KW-1185">Reference proteome</keyword>
<gene>
    <name evidence="2" type="primary">bioH_2</name>
    <name evidence="2" type="ORF">GCM10007860_32110</name>
</gene>
<feature type="domain" description="AB hydrolase-1" evidence="1">
    <location>
        <begin position="12"/>
        <end position="198"/>
    </location>
</feature>
<dbReference type="EMBL" id="BSOZ01000086">
    <property type="protein sequence ID" value="GLS06045.1"/>
    <property type="molecule type" value="Genomic_DNA"/>
</dbReference>
<dbReference type="PANTHER" id="PTHR43689">
    <property type="entry name" value="HYDROLASE"/>
    <property type="match status" value="1"/>
</dbReference>
<keyword evidence="2" id="KW-0378">Hydrolase</keyword>
<dbReference type="PANTHER" id="PTHR43689:SF8">
    <property type="entry name" value="ALPHA_BETA-HYDROLASES SUPERFAMILY PROTEIN"/>
    <property type="match status" value="1"/>
</dbReference>
<comment type="caution">
    <text evidence="2">The sequence shown here is derived from an EMBL/GenBank/DDBJ whole genome shotgun (WGS) entry which is preliminary data.</text>
</comment>